<dbReference type="InterPro" id="IPR036676">
    <property type="entry name" value="PurM-like_C_sf"/>
</dbReference>
<dbReference type="NCBIfam" id="TIGR04045">
    <property type="entry name" value="MSMEG_0567_GNAT"/>
    <property type="match status" value="1"/>
</dbReference>
<dbReference type="Proteomes" id="UP001500603">
    <property type="component" value="Unassembled WGS sequence"/>
</dbReference>
<dbReference type="PROSITE" id="PS51186">
    <property type="entry name" value="GNAT"/>
    <property type="match status" value="1"/>
</dbReference>
<dbReference type="EMBL" id="BAABJM010000004">
    <property type="protein sequence ID" value="GAA5061475.1"/>
    <property type="molecule type" value="Genomic_DNA"/>
</dbReference>
<dbReference type="PANTHER" id="PTHR30270">
    <property type="entry name" value="THIAMINE-MONOPHOSPHATE KINASE"/>
    <property type="match status" value="1"/>
</dbReference>
<evidence type="ECO:0000313" key="3">
    <source>
        <dbReference type="Proteomes" id="UP001500603"/>
    </source>
</evidence>
<dbReference type="SUPFAM" id="SSF56042">
    <property type="entry name" value="PurM C-terminal domain-like"/>
    <property type="match status" value="1"/>
</dbReference>
<dbReference type="InterPro" id="IPR006283">
    <property type="entry name" value="ThiL-like"/>
</dbReference>
<accession>A0ABP9KQP0</accession>
<organism evidence="2 3">
    <name type="scientific">Nocardia callitridis</name>
    <dbReference type="NCBI Taxonomy" id="648753"/>
    <lineage>
        <taxon>Bacteria</taxon>
        <taxon>Bacillati</taxon>
        <taxon>Actinomycetota</taxon>
        <taxon>Actinomycetes</taxon>
        <taxon>Mycobacteriales</taxon>
        <taxon>Nocardiaceae</taxon>
        <taxon>Nocardia</taxon>
    </lineage>
</organism>
<dbReference type="InterPro" id="IPR016188">
    <property type="entry name" value="PurM-like_N"/>
</dbReference>
<evidence type="ECO:0000259" key="1">
    <source>
        <dbReference type="PROSITE" id="PS51186"/>
    </source>
</evidence>
<comment type="caution">
    <text evidence="2">The sequence shown here is derived from an EMBL/GenBank/DDBJ whole genome shotgun (WGS) entry which is preliminary data.</text>
</comment>
<dbReference type="RefSeq" id="WP_345497520.1">
    <property type="nucleotide sequence ID" value="NZ_BAABJM010000004.1"/>
</dbReference>
<sequence>MANISEVGWLDQTYCAATASTDHCVLSGRPGPVAADSEFLIRPAERAHLTAYRTLRRANFVVEQGLFAGTDADDIDDDPRAHILVAVAPDGAVLGGVRLAPATAQDIGWWTGSRLVVRGGARTRGVGRALVRAACAFAENHDALRFEADVQTRHAPLFTELGWIRLGESTIGGVAHLTMRWPIDRLERLARSAKAMLARALAPLEHTPMALGGSGFRGDDGALVPGSDLIAACDAIIPSMVERDPEWAGWCAALVNLNDLSAMGATPVGLLDAVGAPTASLLTRTLRGLARASAAWGVPVLGGHTQVGVPAALAVTALGRTAAPVRGGGGAVGDELRLTADLGGRWRPGYQGRQWDSSSQRGTAELRALGEFVARTQPKAAKDVSMAGLVGTVGMLAEASGVGAELRIDHIPRPAGASMAQWLTCFPGFAMITADRPHRSIAPTGPATSTACGALTATPGVRLRWPDGTTTTAVRGTVTGLGES</sequence>
<dbReference type="Pfam" id="PF00583">
    <property type="entry name" value="Acetyltransf_1"/>
    <property type="match status" value="1"/>
</dbReference>
<dbReference type="InterPro" id="IPR000182">
    <property type="entry name" value="GNAT_dom"/>
</dbReference>
<reference evidence="3" key="1">
    <citation type="journal article" date="2019" name="Int. J. Syst. Evol. Microbiol.">
        <title>The Global Catalogue of Microorganisms (GCM) 10K type strain sequencing project: providing services to taxonomists for standard genome sequencing and annotation.</title>
        <authorList>
            <consortium name="The Broad Institute Genomics Platform"/>
            <consortium name="The Broad Institute Genome Sequencing Center for Infectious Disease"/>
            <person name="Wu L."/>
            <person name="Ma J."/>
        </authorList>
    </citation>
    <scope>NUCLEOTIDE SEQUENCE [LARGE SCALE GENOMIC DNA]</scope>
    <source>
        <strain evidence="3">JCM 18298</strain>
    </source>
</reference>
<dbReference type="InterPro" id="IPR024035">
    <property type="entry name" value="MSMEG_0567_GNAT"/>
</dbReference>
<dbReference type="Gene3D" id="3.30.1330.10">
    <property type="entry name" value="PurM-like, N-terminal domain"/>
    <property type="match status" value="1"/>
</dbReference>
<dbReference type="InterPro" id="IPR016181">
    <property type="entry name" value="Acyl_CoA_acyltransferase"/>
</dbReference>
<dbReference type="InterPro" id="IPR036921">
    <property type="entry name" value="PurM-like_N_sf"/>
</dbReference>
<dbReference type="NCBIfam" id="TIGR04050">
    <property type="entry name" value="MSMEG_0567_Cter"/>
    <property type="match status" value="1"/>
</dbReference>
<keyword evidence="3" id="KW-1185">Reference proteome</keyword>
<dbReference type="Gene3D" id="3.40.630.30">
    <property type="match status" value="1"/>
</dbReference>
<protein>
    <submittedName>
        <fullName evidence="2">GNAT family N-acetyltransferase</fullName>
    </submittedName>
</protein>
<feature type="domain" description="N-acetyltransferase" evidence="1">
    <location>
        <begin position="39"/>
        <end position="184"/>
    </location>
</feature>
<dbReference type="InterPro" id="IPR023911">
    <property type="entry name" value="MSMEG_0567/sll0787_C"/>
</dbReference>
<dbReference type="Gene3D" id="3.90.650.10">
    <property type="entry name" value="PurM-like C-terminal domain"/>
    <property type="match status" value="1"/>
</dbReference>
<proteinExistence type="predicted"/>
<name>A0ABP9KQP0_9NOCA</name>
<dbReference type="SUPFAM" id="SSF55729">
    <property type="entry name" value="Acyl-CoA N-acyltransferases (Nat)"/>
    <property type="match status" value="1"/>
</dbReference>
<evidence type="ECO:0000313" key="2">
    <source>
        <dbReference type="EMBL" id="GAA5061475.1"/>
    </source>
</evidence>
<dbReference type="Pfam" id="PF00586">
    <property type="entry name" value="AIRS"/>
    <property type="match status" value="1"/>
</dbReference>
<dbReference type="PANTHER" id="PTHR30270:SF0">
    <property type="entry name" value="THIAMINE-MONOPHOSPHATE KINASE"/>
    <property type="match status" value="1"/>
</dbReference>
<dbReference type="InterPro" id="IPR010918">
    <property type="entry name" value="PurM-like_C_dom"/>
</dbReference>
<gene>
    <name evidence="2" type="ORF">GCM10023318_44070</name>
</gene>
<dbReference type="SUPFAM" id="SSF55326">
    <property type="entry name" value="PurM N-terminal domain-like"/>
    <property type="match status" value="1"/>
</dbReference>
<dbReference type="Pfam" id="PF02769">
    <property type="entry name" value="AIRS_C"/>
    <property type="match status" value="1"/>
</dbReference>
<dbReference type="CDD" id="cd04301">
    <property type="entry name" value="NAT_SF"/>
    <property type="match status" value="1"/>
</dbReference>